<dbReference type="Proteomes" id="UP000244655">
    <property type="component" value="Plasmid pl20"/>
</dbReference>
<proteinExistence type="predicted"/>
<evidence type="ECO:0000313" key="2">
    <source>
        <dbReference type="EMBL" id="AWG43410.1"/>
    </source>
</evidence>
<name>A0A2S1LYF7_9SPIR</name>
<dbReference type="Pfam" id="PF03434">
    <property type="entry name" value="DUF276"/>
    <property type="match status" value="1"/>
</dbReference>
<geneLocation type="plasmid" evidence="2 3">
    <name>pl20</name>
</geneLocation>
<protein>
    <recommendedName>
        <fullName evidence="4">DUF276 domain-containing protein</fullName>
    </recommendedName>
</protein>
<dbReference type="EMBL" id="CP025789">
    <property type="protein sequence ID" value="AWG43410.1"/>
    <property type="molecule type" value="Genomic_DNA"/>
</dbReference>
<reference evidence="1 3" key="1">
    <citation type="submission" date="2018-01" db="EMBL/GenBank/DDBJ databases">
        <title>Genome sequence of Borrelia tachyglossi.</title>
        <authorList>
            <person name="Gofton A.W."/>
        </authorList>
    </citation>
    <scope>NUCLEOTIDE SEQUENCE [LARGE SCALE GENOMIC DNA]</scope>
    <source>
        <strain evidence="1 3">Bc-F10-1268</strain>
        <plasmid evidence="2 3">pl20</plasmid>
        <plasmid evidence="1 3">pl29</plasmid>
    </source>
</reference>
<evidence type="ECO:0008006" key="4">
    <source>
        <dbReference type="Google" id="ProtNLM"/>
    </source>
</evidence>
<geneLocation type="plasmid" evidence="1 3">
    <name>pl29</name>
</geneLocation>
<sequence length="292" mass="33373">MSILFDPNFGAVKQSIKDIVNQKREYLKTMHNIDITDDHSSIYNIIANSLALLEVEIIDELNLFFSKLAPEGEYWTAIQNHINAKSTTHEAVKTALLNLKPVIHANILSTAGKANIYIIVDDTVLNDTKNAILDSKFKADLWEVLYYTTPSGTVLEGDILIDGFNLQGQRKEYKVSLGKRKYCYLSVKYKLDLKNYIYLEVDTQIRDIYTRICENNYKDMGISFEYQDFLAPVNEVVGIKAMNIGVYIKDDDTQNIKSISKTNFKINQDFAIGDNEILLFDIVDRLLIDIDT</sequence>
<dbReference type="EMBL" id="CP025787">
    <property type="protein sequence ID" value="AWG43347.1"/>
    <property type="molecule type" value="Genomic_DNA"/>
</dbReference>
<dbReference type="OrthoDB" id="351063at2"/>
<organism evidence="1 3">
    <name type="scientific">Candidatus Borreliella tachyglossi</name>
    <dbReference type="NCBI Taxonomy" id="1964448"/>
    <lineage>
        <taxon>Bacteria</taxon>
        <taxon>Pseudomonadati</taxon>
        <taxon>Spirochaetota</taxon>
        <taxon>Spirochaetia</taxon>
        <taxon>Spirochaetales</taxon>
        <taxon>Borreliaceae</taxon>
        <taxon>Borreliella</taxon>
    </lineage>
</organism>
<keyword evidence="1" id="KW-0614">Plasmid</keyword>
<accession>A0A2S1LYF7</accession>
<dbReference type="RefSeq" id="WP_108729743.1">
    <property type="nucleotide sequence ID" value="NZ_CP025787.1"/>
</dbReference>
<gene>
    <name evidence="1" type="ORF">CR532_04940</name>
    <name evidence="2" type="ORF">CR532_05290</name>
</gene>
<keyword evidence="3" id="KW-1185">Reference proteome</keyword>
<dbReference type="Proteomes" id="UP000244655">
    <property type="component" value="Plasmid pl29"/>
</dbReference>
<dbReference type="InterPro" id="IPR005096">
    <property type="entry name" value="DUF276"/>
</dbReference>
<dbReference type="AlphaFoldDB" id="A0A2S1LYF7"/>
<evidence type="ECO:0000313" key="1">
    <source>
        <dbReference type="EMBL" id="AWG43347.1"/>
    </source>
</evidence>
<evidence type="ECO:0000313" key="3">
    <source>
        <dbReference type="Proteomes" id="UP000244655"/>
    </source>
</evidence>